<comment type="caution">
    <text evidence="1">The sequence shown here is derived from an EMBL/GenBank/DDBJ whole genome shotgun (WGS) entry which is preliminary data.</text>
</comment>
<reference evidence="1 2" key="1">
    <citation type="journal article" date="2018" name="Mol. Biol. Evol.">
        <title>Analysis of the draft genome of the red seaweed Gracilariopsis chorda provides insights into genome size evolution in Rhodophyta.</title>
        <authorList>
            <person name="Lee J."/>
            <person name="Yang E.C."/>
            <person name="Graf L."/>
            <person name="Yang J.H."/>
            <person name="Qiu H."/>
            <person name="Zel Zion U."/>
            <person name="Chan C.X."/>
            <person name="Stephens T.G."/>
            <person name="Weber A.P.M."/>
            <person name="Boo G.H."/>
            <person name="Boo S.M."/>
            <person name="Kim K.M."/>
            <person name="Shin Y."/>
            <person name="Jung M."/>
            <person name="Lee S.J."/>
            <person name="Yim H.S."/>
            <person name="Lee J.H."/>
            <person name="Bhattacharya D."/>
            <person name="Yoon H.S."/>
        </authorList>
    </citation>
    <scope>NUCLEOTIDE SEQUENCE [LARGE SCALE GENOMIC DNA]</scope>
    <source>
        <strain evidence="1 2">SKKU-2015</strain>
        <tissue evidence="1">Whole body</tissue>
    </source>
</reference>
<protein>
    <submittedName>
        <fullName evidence="1">Uncharacterized protein</fullName>
    </submittedName>
</protein>
<gene>
    <name evidence="1" type="ORF">BWQ96_04483</name>
</gene>
<sequence>MPDISKAFFDVLHHSPSGFMKFMVFGSPSIAAFEKRKGNTAPEYSASPSHAS</sequence>
<proteinExistence type="predicted"/>
<dbReference type="AlphaFoldDB" id="A0A2V3IUD1"/>
<evidence type="ECO:0000313" key="2">
    <source>
        <dbReference type="Proteomes" id="UP000247409"/>
    </source>
</evidence>
<name>A0A2V3IUD1_9FLOR</name>
<organism evidence="1 2">
    <name type="scientific">Gracilariopsis chorda</name>
    <dbReference type="NCBI Taxonomy" id="448386"/>
    <lineage>
        <taxon>Eukaryota</taxon>
        <taxon>Rhodophyta</taxon>
        <taxon>Florideophyceae</taxon>
        <taxon>Rhodymeniophycidae</taxon>
        <taxon>Gracilariales</taxon>
        <taxon>Gracilariaceae</taxon>
        <taxon>Gracilariopsis</taxon>
    </lineage>
</organism>
<keyword evidence="2" id="KW-1185">Reference proteome</keyword>
<dbReference type="EMBL" id="NBIV01000054">
    <property type="protein sequence ID" value="PXF45715.1"/>
    <property type="molecule type" value="Genomic_DNA"/>
</dbReference>
<dbReference type="Proteomes" id="UP000247409">
    <property type="component" value="Unassembled WGS sequence"/>
</dbReference>
<evidence type="ECO:0000313" key="1">
    <source>
        <dbReference type="EMBL" id="PXF45715.1"/>
    </source>
</evidence>
<accession>A0A2V3IUD1</accession>